<reference evidence="2" key="2">
    <citation type="submission" date="2024-10" db="UniProtKB">
        <authorList>
            <consortium name="EnsemblProtists"/>
        </authorList>
    </citation>
    <scope>IDENTIFICATION</scope>
</reference>
<dbReference type="HOGENOM" id="CLU_1998561_0_0_1"/>
<feature type="transmembrane region" description="Helical" evidence="1">
    <location>
        <begin position="35"/>
        <end position="53"/>
    </location>
</feature>
<keyword evidence="1" id="KW-0812">Transmembrane</keyword>
<dbReference type="RefSeq" id="XP_005765854.1">
    <property type="nucleotide sequence ID" value="XM_005765797.1"/>
</dbReference>
<feature type="transmembrane region" description="Helical" evidence="1">
    <location>
        <begin position="65"/>
        <end position="85"/>
    </location>
</feature>
<accession>A0A0D3IQ90</accession>
<dbReference type="Proteomes" id="UP000013827">
    <property type="component" value="Unassembled WGS sequence"/>
</dbReference>
<keyword evidence="1" id="KW-1133">Transmembrane helix</keyword>
<keyword evidence="1" id="KW-0472">Membrane</keyword>
<dbReference type="KEGG" id="ehx:EMIHUDRAFT_371080"/>
<keyword evidence="3" id="KW-1185">Reference proteome</keyword>
<proteinExistence type="predicted"/>
<evidence type="ECO:0000256" key="1">
    <source>
        <dbReference type="SAM" id="Phobius"/>
    </source>
</evidence>
<organism evidence="2 3">
    <name type="scientific">Emiliania huxleyi (strain CCMP1516)</name>
    <dbReference type="NCBI Taxonomy" id="280463"/>
    <lineage>
        <taxon>Eukaryota</taxon>
        <taxon>Haptista</taxon>
        <taxon>Haptophyta</taxon>
        <taxon>Prymnesiophyceae</taxon>
        <taxon>Isochrysidales</taxon>
        <taxon>Noelaerhabdaceae</taxon>
        <taxon>Emiliania</taxon>
    </lineage>
</organism>
<name>A0A0D3IQ90_EMIH1</name>
<dbReference type="PaxDb" id="2903-EOD13425"/>
<evidence type="ECO:0000313" key="3">
    <source>
        <dbReference type="Proteomes" id="UP000013827"/>
    </source>
</evidence>
<reference evidence="3" key="1">
    <citation type="journal article" date="2013" name="Nature">
        <title>Pan genome of the phytoplankton Emiliania underpins its global distribution.</title>
        <authorList>
            <person name="Read B.A."/>
            <person name="Kegel J."/>
            <person name="Klute M.J."/>
            <person name="Kuo A."/>
            <person name="Lefebvre S.C."/>
            <person name="Maumus F."/>
            <person name="Mayer C."/>
            <person name="Miller J."/>
            <person name="Monier A."/>
            <person name="Salamov A."/>
            <person name="Young J."/>
            <person name="Aguilar M."/>
            <person name="Claverie J.M."/>
            <person name="Frickenhaus S."/>
            <person name="Gonzalez K."/>
            <person name="Herman E.K."/>
            <person name="Lin Y.C."/>
            <person name="Napier J."/>
            <person name="Ogata H."/>
            <person name="Sarno A.F."/>
            <person name="Shmutz J."/>
            <person name="Schroeder D."/>
            <person name="de Vargas C."/>
            <person name="Verret F."/>
            <person name="von Dassow P."/>
            <person name="Valentin K."/>
            <person name="Van de Peer Y."/>
            <person name="Wheeler G."/>
            <person name="Dacks J.B."/>
            <person name="Delwiche C.F."/>
            <person name="Dyhrman S.T."/>
            <person name="Glockner G."/>
            <person name="John U."/>
            <person name="Richards T."/>
            <person name="Worden A.Z."/>
            <person name="Zhang X."/>
            <person name="Grigoriev I.V."/>
            <person name="Allen A.E."/>
            <person name="Bidle K."/>
            <person name="Borodovsky M."/>
            <person name="Bowler C."/>
            <person name="Brownlee C."/>
            <person name="Cock J.M."/>
            <person name="Elias M."/>
            <person name="Gladyshev V.N."/>
            <person name="Groth M."/>
            <person name="Guda C."/>
            <person name="Hadaegh A."/>
            <person name="Iglesias-Rodriguez M.D."/>
            <person name="Jenkins J."/>
            <person name="Jones B.M."/>
            <person name="Lawson T."/>
            <person name="Leese F."/>
            <person name="Lindquist E."/>
            <person name="Lobanov A."/>
            <person name="Lomsadze A."/>
            <person name="Malik S.B."/>
            <person name="Marsh M.E."/>
            <person name="Mackinder L."/>
            <person name="Mock T."/>
            <person name="Mueller-Roeber B."/>
            <person name="Pagarete A."/>
            <person name="Parker M."/>
            <person name="Probert I."/>
            <person name="Quesneville H."/>
            <person name="Raines C."/>
            <person name="Rensing S.A."/>
            <person name="Riano-Pachon D.M."/>
            <person name="Richier S."/>
            <person name="Rokitta S."/>
            <person name="Shiraiwa Y."/>
            <person name="Soanes D.M."/>
            <person name="van der Giezen M."/>
            <person name="Wahlund T.M."/>
            <person name="Williams B."/>
            <person name="Wilson W."/>
            <person name="Wolfe G."/>
            <person name="Wurch L.L."/>
        </authorList>
    </citation>
    <scope>NUCLEOTIDE SEQUENCE</scope>
</reference>
<evidence type="ECO:0000313" key="2">
    <source>
        <dbReference type="EnsemblProtists" id="EOD13425"/>
    </source>
</evidence>
<dbReference type="GeneID" id="17259575"/>
<protein>
    <submittedName>
        <fullName evidence="2">Uncharacterized protein</fullName>
    </submittedName>
</protein>
<sequence>FDLATVATVACVYECLVLPVGSLRAGGRFRARTSLALFLGLAVAAAMWCDALADGAQPLDAALASPWLMASTLALLVGGGACLLARLTAPVSSRAVAPEAGMSYSSPYVSMEHHKLSPVAKRLLS</sequence>
<dbReference type="AlphaFoldDB" id="A0A0D3IQ90"/>
<dbReference type="EnsemblProtists" id="EOD13425">
    <property type="protein sequence ID" value="EOD13425"/>
    <property type="gene ID" value="EMIHUDRAFT_371080"/>
</dbReference>
<feature type="transmembrane region" description="Helical" evidence="1">
    <location>
        <begin position="6"/>
        <end position="23"/>
    </location>
</feature>